<dbReference type="PANTHER" id="PTHR37943">
    <property type="entry name" value="PROTEIN VES"/>
    <property type="match status" value="1"/>
</dbReference>
<dbReference type="RefSeq" id="WP_124090958.1">
    <property type="nucleotide sequence ID" value="NZ_CBCRYA010000025.1"/>
</dbReference>
<dbReference type="Pfam" id="PF05962">
    <property type="entry name" value="HutD"/>
    <property type="match status" value="1"/>
</dbReference>
<proteinExistence type="predicted"/>
<dbReference type="OrthoDB" id="9800082at2"/>
<organism evidence="1 2">
    <name type="scientific">Arthrobacter ulcerisalmonis</name>
    <dbReference type="NCBI Taxonomy" id="2483813"/>
    <lineage>
        <taxon>Bacteria</taxon>
        <taxon>Bacillati</taxon>
        <taxon>Actinomycetota</taxon>
        <taxon>Actinomycetes</taxon>
        <taxon>Micrococcales</taxon>
        <taxon>Micrococcaceae</taxon>
        <taxon>Arthrobacter</taxon>
    </lineage>
</organism>
<evidence type="ECO:0000313" key="2">
    <source>
        <dbReference type="Proteomes" id="UP000280861"/>
    </source>
</evidence>
<sequence>MQIIRFADLKAVPSQPGGGSLRELARHPAAAAGLDWDWRVDLTDSTKAGEMPPMPGRERVLTVADGELLLLTVDGQDHPLERYRPFRFPADVVVSTSLPTGDVRHLSVLTRRDAFKGYTSIIEISKKRAQPVFAGQFAVLLQGRATVSAAEGTPETLGRYDAVAGADQDAPEILGRGFLAIVSIDPVDN</sequence>
<accession>A0A3P5WLK5</accession>
<gene>
    <name evidence="1" type="ORF">PSET11_00960</name>
</gene>
<dbReference type="InterPro" id="IPR014710">
    <property type="entry name" value="RmlC-like_jellyroll"/>
</dbReference>
<evidence type="ECO:0008006" key="3">
    <source>
        <dbReference type="Google" id="ProtNLM"/>
    </source>
</evidence>
<name>A0A3P5WLK5_9MICC</name>
<dbReference type="SUPFAM" id="SSF51182">
    <property type="entry name" value="RmlC-like cupins"/>
    <property type="match status" value="1"/>
</dbReference>
<dbReference type="Proteomes" id="UP000280861">
    <property type="component" value="Unassembled WGS sequence"/>
</dbReference>
<protein>
    <recommendedName>
        <fullName evidence="3">HutD</fullName>
    </recommendedName>
</protein>
<dbReference type="Gene3D" id="2.60.120.10">
    <property type="entry name" value="Jelly Rolls"/>
    <property type="match status" value="1"/>
</dbReference>
<dbReference type="EMBL" id="UXAU01000015">
    <property type="protein sequence ID" value="VDC22435.1"/>
    <property type="molecule type" value="Genomic_DNA"/>
</dbReference>
<dbReference type="AlphaFoldDB" id="A0A3P5WLK5"/>
<dbReference type="PANTHER" id="PTHR37943:SF1">
    <property type="entry name" value="PROTEIN VES"/>
    <property type="match status" value="1"/>
</dbReference>
<keyword evidence="2" id="KW-1185">Reference proteome</keyword>
<dbReference type="InterPro" id="IPR010282">
    <property type="entry name" value="Uncharacterised_HutD/Ves"/>
</dbReference>
<evidence type="ECO:0000313" key="1">
    <source>
        <dbReference type="EMBL" id="VDC22435.1"/>
    </source>
</evidence>
<reference evidence="1 2" key="1">
    <citation type="submission" date="2018-11" db="EMBL/GenBank/DDBJ databases">
        <authorList>
            <person name="Criscuolo A."/>
        </authorList>
    </citation>
    <scope>NUCLEOTIDE SEQUENCE [LARGE SCALE GENOMIC DNA]</scope>
    <source>
        <strain evidence="1">AT11b</strain>
    </source>
</reference>
<dbReference type="InterPro" id="IPR011051">
    <property type="entry name" value="RmlC_Cupin_sf"/>
</dbReference>